<comment type="caution">
    <text evidence="1">The sequence shown here is derived from an EMBL/GenBank/DDBJ whole genome shotgun (WGS) entry which is preliminary data.</text>
</comment>
<reference evidence="1 2" key="1">
    <citation type="journal article" date="2016" name="Nat. Commun.">
        <title>Thousands of microbial genomes shed light on interconnected biogeochemical processes in an aquifer system.</title>
        <authorList>
            <person name="Anantharaman K."/>
            <person name="Brown C.T."/>
            <person name="Hug L.A."/>
            <person name="Sharon I."/>
            <person name="Castelle C.J."/>
            <person name="Probst A.J."/>
            <person name="Thomas B.C."/>
            <person name="Singh A."/>
            <person name="Wilkins M.J."/>
            <person name="Karaoz U."/>
            <person name="Brodie E.L."/>
            <person name="Williams K.H."/>
            <person name="Hubbard S.S."/>
            <person name="Banfield J.F."/>
        </authorList>
    </citation>
    <scope>NUCLEOTIDE SEQUENCE [LARGE SCALE GENOMIC DNA]</scope>
</reference>
<accession>A0A1G2SMN9</accession>
<evidence type="ECO:0000313" key="2">
    <source>
        <dbReference type="Proteomes" id="UP000178168"/>
    </source>
</evidence>
<evidence type="ECO:0000313" key="1">
    <source>
        <dbReference type="EMBL" id="OHA86277.1"/>
    </source>
</evidence>
<sequence>MSTRLSYRQNQAIEIWISSGRKSKADALRKAGYSEAVIHVPGKVFDSPRVQDELELRGHGRNGLGNRLAPRAEMAEASAPRVDTLDLSKVTEDQIRRLREQLAEIGYVPVPPKSTEVSAPLSSLNNLGNADSSKVFVDEYSESLSSM</sequence>
<dbReference type="Proteomes" id="UP000178168">
    <property type="component" value="Unassembled WGS sequence"/>
</dbReference>
<dbReference type="STRING" id="1802730.A2591_01805"/>
<name>A0A1G2SMN9_9BACT</name>
<dbReference type="EMBL" id="MHUZ01000005">
    <property type="protein sequence ID" value="OHA86277.1"/>
    <property type="molecule type" value="Genomic_DNA"/>
</dbReference>
<proteinExistence type="predicted"/>
<organism evidence="1 2">
    <name type="scientific">Candidatus Yonathbacteria bacterium RIFOXYD1_FULL_52_36</name>
    <dbReference type="NCBI Taxonomy" id="1802730"/>
    <lineage>
        <taxon>Bacteria</taxon>
        <taxon>Candidatus Yonathiibacteriota</taxon>
    </lineage>
</organism>
<protein>
    <submittedName>
        <fullName evidence="1">Uncharacterized protein</fullName>
    </submittedName>
</protein>
<gene>
    <name evidence="1" type="ORF">A2591_01805</name>
</gene>
<dbReference type="AlphaFoldDB" id="A0A1G2SMN9"/>